<dbReference type="InterPro" id="IPR002645">
    <property type="entry name" value="STAS_dom"/>
</dbReference>
<dbReference type="Gene3D" id="3.30.750.24">
    <property type="entry name" value="STAS domain"/>
    <property type="match status" value="1"/>
</dbReference>
<organism evidence="2 3">
    <name type="scientific">Alkalibacillus silvisoli</name>
    <dbReference type="NCBI Taxonomy" id="392823"/>
    <lineage>
        <taxon>Bacteria</taxon>
        <taxon>Bacillati</taxon>
        <taxon>Bacillota</taxon>
        <taxon>Bacilli</taxon>
        <taxon>Bacillales</taxon>
        <taxon>Bacillaceae</taxon>
        <taxon>Alkalibacillus</taxon>
    </lineage>
</organism>
<dbReference type="InterPro" id="IPR036513">
    <property type="entry name" value="STAS_dom_sf"/>
</dbReference>
<dbReference type="Proteomes" id="UP001500740">
    <property type="component" value="Unassembled WGS sequence"/>
</dbReference>
<proteinExistence type="predicted"/>
<comment type="caution">
    <text evidence="2">The sequence shown here is derived from an EMBL/GenBank/DDBJ whole genome shotgun (WGS) entry which is preliminary data.</text>
</comment>
<dbReference type="Pfam" id="PF01740">
    <property type="entry name" value="STAS"/>
    <property type="match status" value="1"/>
</dbReference>
<keyword evidence="3" id="KW-1185">Reference proteome</keyword>
<dbReference type="CDD" id="cd07043">
    <property type="entry name" value="STAS_anti-anti-sigma_factors"/>
    <property type="match status" value="1"/>
</dbReference>
<dbReference type="PROSITE" id="PS50801">
    <property type="entry name" value="STAS"/>
    <property type="match status" value="1"/>
</dbReference>
<accession>A0ABP3JVI9</accession>
<sequence>MSLEIKKLNTDQGDYELVLSGVLDISTRSTFDEVFDSLVDLQSLKLNLEELEFIDSTGVGGIMEIIFASNERGFQLTVLNINDNIEEILSTLGVFTIMESLQVERCST</sequence>
<feature type="domain" description="STAS" evidence="1">
    <location>
        <begin position="17"/>
        <end position="108"/>
    </location>
</feature>
<evidence type="ECO:0000313" key="2">
    <source>
        <dbReference type="EMBL" id="GAA0465108.1"/>
    </source>
</evidence>
<gene>
    <name evidence="2" type="ORF">GCM10008935_21140</name>
</gene>
<name>A0ABP3JVI9_9BACI</name>
<evidence type="ECO:0000313" key="3">
    <source>
        <dbReference type="Proteomes" id="UP001500740"/>
    </source>
</evidence>
<evidence type="ECO:0000259" key="1">
    <source>
        <dbReference type="PROSITE" id="PS50801"/>
    </source>
</evidence>
<dbReference type="SUPFAM" id="SSF52091">
    <property type="entry name" value="SpoIIaa-like"/>
    <property type="match status" value="1"/>
</dbReference>
<dbReference type="RefSeq" id="WP_343783526.1">
    <property type="nucleotide sequence ID" value="NZ_BAAACZ010000017.1"/>
</dbReference>
<reference evidence="3" key="1">
    <citation type="journal article" date="2019" name="Int. J. Syst. Evol. Microbiol.">
        <title>The Global Catalogue of Microorganisms (GCM) 10K type strain sequencing project: providing services to taxonomists for standard genome sequencing and annotation.</title>
        <authorList>
            <consortium name="The Broad Institute Genomics Platform"/>
            <consortium name="The Broad Institute Genome Sequencing Center for Infectious Disease"/>
            <person name="Wu L."/>
            <person name="Ma J."/>
        </authorList>
    </citation>
    <scope>NUCLEOTIDE SEQUENCE [LARGE SCALE GENOMIC DNA]</scope>
    <source>
        <strain evidence="3">JCM 14193</strain>
    </source>
</reference>
<protein>
    <recommendedName>
        <fullName evidence="1">STAS domain-containing protein</fullName>
    </recommendedName>
</protein>
<dbReference type="EMBL" id="BAAACZ010000017">
    <property type="protein sequence ID" value="GAA0465108.1"/>
    <property type="molecule type" value="Genomic_DNA"/>
</dbReference>